<dbReference type="GO" id="GO:0034394">
    <property type="term" value="P:protein localization to cell surface"/>
    <property type="evidence" value="ECO:0007669"/>
    <property type="project" value="TreeGrafter"/>
</dbReference>
<dbReference type="GO" id="GO:0043005">
    <property type="term" value="C:neuron projection"/>
    <property type="evidence" value="ECO:0007669"/>
    <property type="project" value="TreeGrafter"/>
</dbReference>
<feature type="compositionally biased region" description="Basic and acidic residues" evidence="1">
    <location>
        <begin position="111"/>
        <end position="124"/>
    </location>
</feature>
<evidence type="ECO:0000256" key="1">
    <source>
        <dbReference type="SAM" id="MobiDB-lite"/>
    </source>
</evidence>
<dbReference type="GO" id="GO:0007271">
    <property type="term" value="P:synaptic transmission, cholinergic"/>
    <property type="evidence" value="ECO:0007669"/>
    <property type="project" value="TreeGrafter"/>
</dbReference>
<dbReference type="AlphaFoldDB" id="A0A8T2J6Z0"/>
<dbReference type="PANTHER" id="PTHR21723:SF3">
    <property type="entry name" value="PROTEIN RIC-3"/>
    <property type="match status" value="1"/>
</dbReference>
<dbReference type="PANTHER" id="PTHR21723">
    <property type="entry name" value="RESISTANCE TO INHIBITORS OF CHOLINESTERASE PROTEIN 3 RIC3"/>
    <property type="match status" value="1"/>
</dbReference>
<feature type="compositionally biased region" description="Polar residues" evidence="1">
    <location>
        <begin position="132"/>
        <end position="142"/>
    </location>
</feature>
<dbReference type="InterPro" id="IPR026160">
    <property type="entry name" value="Ric3"/>
</dbReference>
<name>A0A8T2J6Z0_9PIPI</name>
<accession>A0A8T2J6Z0</accession>
<feature type="compositionally biased region" description="Acidic residues" evidence="1">
    <location>
        <begin position="143"/>
        <end position="164"/>
    </location>
</feature>
<organism evidence="2 3">
    <name type="scientific">Hymenochirus boettgeri</name>
    <name type="common">Congo dwarf clawed frog</name>
    <dbReference type="NCBI Taxonomy" id="247094"/>
    <lineage>
        <taxon>Eukaryota</taxon>
        <taxon>Metazoa</taxon>
        <taxon>Chordata</taxon>
        <taxon>Craniata</taxon>
        <taxon>Vertebrata</taxon>
        <taxon>Euteleostomi</taxon>
        <taxon>Amphibia</taxon>
        <taxon>Batrachia</taxon>
        <taxon>Anura</taxon>
        <taxon>Pipoidea</taxon>
        <taxon>Pipidae</taxon>
        <taxon>Pipinae</taxon>
        <taxon>Hymenochirus</taxon>
    </lineage>
</organism>
<dbReference type="EMBL" id="JAACNH010000007">
    <property type="protein sequence ID" value="KAG8438431.1"/>
    <property type="molecule type" value="Genomic_DNA"/>
</dbReference>
<evidence type="ECO:0000313" key="3">
    <source>
        <dbReference type="Proteomes" id="UP000812440"/>
    </source>
</evidence>
<reference evidence="2" key="1">
    <citation type="thesis" date="2020" institute="ProQuest LLC" country="789 East Eisenhower Parkway, Ann Arbor, MI, USA">
        <title>Comparative Genomics and Chromosome Evolution.</title>
        <authorList>
            <person name="Mudd A.B."/>
        </authorList>
    </citation>
    <scope>NUCLEOTIDE SEQUENCE</scope>
    <source>
        <strain evidence="2">Female2</strain>
        <tissue evidence="2">Blood</tissue>
    </source>
</reference>
<feature type="region of interest" description="Disordered" evidence="1">
    <location>
        <begin position="1"/>
        <end position="25"/>
    </location>
</feature>
<gene>
    <name evidence="2" type="ORF">GDO86_008927</name>
</gene>
<comment type="caution">
    <text evidence="2">The sequence shown here is derived from an EMBL/GenBank/DDBJ whole genome shotgun (WGS) entry which is preliminary data.</text>
</comment>
<feature type="region of interest" description="Disordered" evidence="1">
    <location>
        <begin position="64"/>
        <end position="216"/>
    </location>
</feature>
<evidence type="ECO:0000313" key="2">
    <source>
        <dbReference type="EMBL" id="KAG8438431.1"/>
    </source>
</evidence>
<keyword evidence="3" id="KW-1185">Reference proteome</keyword>
<feature type="compositionally biased region" description="Acidic residues" evidence="1">
    <location>
        <begin position="180"/>
        <end position="193"/>
    </location>
</feature>
<dbReference type="GO" id="GO:0043025">
    <property type="term" value="C:neuronal cell body"/>
    <property type="evidence" value="ECO:0007669"/>
    <property type="project" value="TreeGrafter"/>
</dbReference>
<feature type="non-terminal residue" evidence="2">
    <location>
        <position position="1"/>
    </location>
</feature>
<dbReference type="OrthoDB" id="9938788at2759"/>
<sequence length="216" mass="24160">MEQMISRMGPNSERSNDVNPDEEKHLLQRLQEITRVMKQGKVLDGISPEQEAEEAPYMEDWEGYPEETYPVHNPSEGKRAKSTILVDRSVLSQPSAEEIAEGMGFGDEEGDRGSSENENKKENYKQSVECEQPSQVAFSSQETCEEDGGIDYEEEEDDPDDPEVIAENAGFFSDRSSDPGDSDELFTDSEAEGETPNTLVGNREDDGGNLRKRNPK</sequence>
<proteinExistence type="predicted"/>
<protein>
    <submittedName>
        <fullName evidence="2">Uncharacterized protein</fullName>
    </submittedName>
</protein>
<dbReference type="GO" id="GO:0045202">
    <property type="term" value="C:synapse"/>
    <property type="evidence" value="ECO:0007669"/>
    <property type="project" value="GOC"/>
</dbReference>
<dbReference type="Proteomes" id="UP000812440">
    <property type="component" value="Chromosome 4"/>
</dbReference>